<evidence type="ECO:0000256" key="1">
    <source>
        <dbReference type="SAM" id="MobiDB-lite"/>
    </source>
</evidence>
<dbReference type="Proteomes" id="UP001501358">
    <property type="component" value="Unassembled WGS sequence"/>
</dbReference>
<keyword evidence="3" id="KW-1185">Reference proteome</keyword>
<reference evidence="3" key="1">
    <citation type="journal article" date="2019" name="Int. J. Syst. Evol. Microbiol.">
        <title>The Global Catalogue of Microorganisms (GCM) 10K type strain sequencing project: providing services to taxonomists for standard genome sequencing and annotation.</title>
        <authorList>
            <consortium name="The Broad Institute Genomics Platform"/>
            <consortium name="The Broad Institute Genome Sequencing Center for Infectious Disease"/>
            <person name="Wu L."/>
            <person name="Ma J."/>
        </authorList>
    </citation>
    <scope>NUCLEOTIDE SEQUENCE [LARGE SCALE GENOMIC DNA]</scope>
    <source>
        <strain evidence="3">JCM 6307</strain>
    </source>
</reference>
<protein>
    <submittedName>
        <fullName evidence="2">Uncharacterized protein</fullName>
    </submittedName>
</protein>
<evidence type="ECO:0000313" key="3">
    <source>
        <dbReference type="Proteomes" id="UP001501358"/>
    </source>
</evidence>
<proteinExistence type="predicted"/>
<sequence>MNDAPRTGGYSVPSGRPHLLREVHAKLSALDDRVGALWQGADPLEFDAIADDLHAAFRSAAGLAPPRSRTGCPQHPDGAVDPEAPVGWSRCLLCNTRRRMRERVVPPPAERQNRMGYPVPEPPYTLESLNGYMRRINNLQCNLEITSPEEEFAELADLVHQAFIVARELSRPRSASGCPRHPGAPMEPVGEDAPVVPDEDRCLFCAGERRRARAQGAPTVMPRRRPGLPRTSRRFPRPVLPGPAVPPERHGRSGPPPH</sequence>
<gene>
    <name evidence="2" type="ORF">GCM10010406_51860</name>
</gene>
<dbReference type="RefSeq" id="WP_344385834.1">
    <property type="nucleotide sequence ID" value="NZ_BAAATA010000046.1"/>
</dbReference>
<feature type="region of interest" description="Disordered" evidence="1">
    <location>
        <begin position="173"/>
        <end position="193"/>
    </location>
</feature>
<organism evidence="2 3">
    <name type="scientific">Streptomyces thermolineatus</name>
    <dbReference type="NCBI Taxonomy" id="44033"/>
    <lineage>
        <taxon>Bacteria</taxon>
        <taxon>Bacillati</taxon>
        <taxon>Actinomycetota</taxon>
        <taxon>Actinomycetes</taxon>
        <taxon>Kitasatosporales</taxon>
        <taxon>Streptomycetaceae</taxon>
        <taxon>Streptomyces</taxon>
    </lineage>
</organism>
<feature type="compositionally biased region" description="Basic residues" evidence="1">
    <location>
        <begin position="222"/>
        <end position="236"/>
    </location>
</feature>
<accession>A0ABP6A8X4</accession>
<feature type="region of interest" description="Disordered" evidence="1">
    <location>
        <begin position="211"/>
        <end position="258"/>
    </location>
</feature>
<evidence type="ECO:0000313" key="2">
    <source>
        <dbReference type="EMBL" id="GAA2509024.1"/>
    </source>
</evidence>
<dbReference type="EMBL" id="BAAATA010000046">
    <property type="protein sequence ID" value="GAA2509024.1"/>
    <property type="molecule type" value="Genomic_DNA"/>
</dbReference>
<name>A0ABP6A8X4_9ACTN</name>
<comment type="caution">
    <text evidence="2">The sequence shown here is derived from an EMBL/GenBank/DDBJ whole genome shotgun (WGS) entry which is preliminary data.</text>
</comment>